<keyword evidence="2" id="KW-1185">Reference proteome</keyword>
<accession>A0A0W0VS15</accession>
<evidence type="ECO:0008006" key="3">
    <source>
        <dbReference type="Google" id="ProtNLM"/>
    </source>
</evidence>
<dbReference type="OrthoDB" id="5644572at2"/>
<dbReference type="eggNOG" id="ENOG5031ACY">
    <property type="taxonomic scope" value="Bacteria"/>
</dbReference>
<protein>
    <recommendedName>
        <fullName evidence="3">Phasin protein</fullName>
    </recommendedName>
</protein>
<comment type="caution">
    <text evidence="1">The sequence shown here is derived from an EMBL/GenBank/DDBJ whole genome shotgun (WGS) entry which is preliminary data.</text>
</comment>
<sequence>MQRDYWEGLKDSFNELQKPFQEIMELNVKTFQKLAYIKPDELPQLKTPEDLLDKNVNILIQNGHRALDYMQQAFQIFERHLLTLASDIRATKH</sequence>
<dbReference type="STRING" id="45067.Llan_0953"/>
<name>A0A0W0VS15_9GAMM</name>
<proteinExistence type="predicted"/>
<dbReference type="PATRIC" id="fig|45067.4.peg.986"/>
<evidence type="ECO:0000313" key="1">
    <source>
        <dbReference type="EMBL" id="KTD22992.1"/>
    </source>
</evidence>
<organism evidence="1 2">
    <name type="scientific">Legionella lansingensis</name>
    <dbReference type="NCBI Taxonomy" id="45067"/>
    <lineage>
        <taxon>Bacteria</taxon>
        <taxon>Pseudomonadati</taxon>
        <taxon>Pseudomonadota</taxon>
        <taxon>Gammaproteobacteria</taxon>
        <taxon>Legionellales</taxon>
        <taxon>Legionellaceae</taxon>
        <taxon>Legionella</taxon>
    </lineage>
</organism>
<gene>
    <name evidence="1" type="ORF">Llan_0953</name>
</gene>
<dbReference type="Proteomes" id="UP000054869">
    <property type="component" value="Unassembled WGS sequence"/>
</dbReference>
<dbReference type="RefSeq" id="WP_028374109.1">
    <property type="nucleotide sequence ID" value="NZ_CAAAJD010000043.1"/>
</dbReference>
<dbReference type="EMBL" id="LNYI01000018">
    <property type="protein sequence ID" value="KTD22992.1"/>
    <property type="molecule type" value="Genomic_DNA"/>
</dbReference>
<dbReference type="AlphaFoldDB" id="A0A0W0VS15"/>
<reference evidence="1 2" key="1">
    <citation type="submission" date="2015-11" db="EMBL/GenBank/DDBJ databases">
        <title>Genomic analysis of 38 Legionella species identifies large and diverse effector repertoires.</title>
        <authorList>
            <person name="Burstein D."/>
            <person name="Amaro F."/>
            <person name="Zusman T."/>
            <person name="Lifshitz Z."/>
            <person name="Cohen O."/>
            <person name="Gilbert J.A."/>
            <person name="Pupko T."/>
            <person name="Shuman H.A."/>
            <person name="Segal G."/>
        </authorList>
    </citation>
    <scope>NUCLEOTIDE SEQUENCE [LARGE SCALE GENOMIC DNA]</scope>
    <source>
        <strain evidence="1 2">ATCC 49751</strain>
    </source>
</reference>
<evidence type="ECO:0000313" key="2">
    <source>
        <dbReference type="Proteomes" id="UP000054869"/>
    </source>
</evidence>